<dbReference type="PANTHER" id="PTHR42839">
    <property type="entry name" value="ISOCHORISMATE SYNTHASE ENTC"/>
    <property type="match status" value="1"/>
</dbReference>
<dbReference type="InterPro" id="IPR005801">
    <property type="entry name" value="ADC_synthase"/>
</dbReference>
<dbReference type="EC" id="5.4.4.2" evidence="3"/>
<feature type="domain" description="Chorismate-utilising enzyme C-terminal" evidence="6">
    <location>
        <begin position="93"/>
        <end position="334"/>
    </location>
</feature>
<dbReference type="EMBL" id="JBHMEY010000067">
    <property type="protein sequence ID" value="MFB9097934.1"/>
    <property type="molecule type" value="Genomic_DNA"/>
</dbReference>
<accession>A0ABV5GRP8</accession>
<dbReference type="InterPro" id="IPR004561">
    <property type="entry name" value="IsoChor_synthase"/>
</dbReference>
<evidence type="ECO:0000259" key="6">
    <source>
        <dbReference type="Pfam" id="PF00425"/>
    </source>
</evidence>
<evidence type="ECO:0000256" key="5">
    <source>
        <dbReference type="ARBA" id="ARBA00041564"/>
    </source>
</evidence>
<evidence type="ECO:0000256" key="1">
    <source>
        <dbReference type="ARBA" id="ARBA00000799"/>
    </source>
</evidence>
<evidence type="ECO:0000256" key="3">
    <source>
        <dbReference type="ARBA" id="ARBA00012824"/>
    </source>
</evidence>
<keyword evidence="8" id="KW-1185">Reference proteome</keyword>
<dbReference type="PANTHER" id="PTHR42839:SF2">
    <property type="entry name" value="ISOCHORISMATE SYNTHASE ENTC"/>
    <property type="match status" value="1"/>
</dbReference>
<sequence>MQGILDKIDTQYQSKLPFVIYAAPNSETLQAFFQRNAVLESFFGQSGFVFAPFSNSEKYILSEKQCDFFEAIIKEKNNTDSTFEKEETDPLVKNDFEDLVKRSVDAILEGQFQKVVVSRKVNLAVSINFKNTFLKLVMQYKTAFRYLFFHPEIGMWMGATPEQLLKIEGTTINTVALAGTQLYNDTLVWEAKEIQEQQFVTDFITNEIKPFVEEIKLSEPYTAKAGTLAHIKTNIEATLINRELAKELLYKMHPTPAVCGLPKKEAMEFVLKEEGYDRKFYSGFLGEWNRNETSNLFVNLRCMEIEEKQINLYVGCGITKDSIPEKEFYETENKLATMLKIIN</sequence>
<comment type="similarity">
    <text evidence="2">Belongs to the isochorismate synthase family.</text>
</comment>
<comment type="caution">
    <text evidence="7">The sequence shown here is derived from an EMBL/GenBank/DDBJ whole genome shotgun (WGS) entry which is preliminary data.</text>
</comment>
<dbReference type="GO" id="GO:0008909">
    <property type="term" value="F:isochorismate synthase activity"/>
    <property type="evidence" value="ECO:0007669"/>
    <property type="project" value="UniProtKB-EC"/>
</dbReference>
<dbReference type="Proteomes" id="UP001589607">
    <property type="component" value="Unassembled WGS sequence"/>
</dbReference>
<name>A0ABV5GRP8_9FLAO</name>
<dbReference type="NCBIfam" id="TIGR00543">
    <property type="entry name" value="isochor_syn"/>
    <property type="match status" value="1"/>
</dbReference>
<evidence type="ECO:0000313" key="8">
    <source>
        <dbReference type="Proteomes" id="UP001589607"/>
    </source>
</evidence>
<keyword evidence="4 7" id="KW-0413">Isomerase</keyword>
<comment type="catalytic activity">
    <reaction evidence="1">
        <text>chorismate = isochorismate</text>
        <dbReference type="Rhea" id="RHEA:18985"/>
        <dbReference type="ChEBI" id="CHEBI:29748"/>
        <dbReference type="ChEBI" id="CHEBI:29780"/>
        <dbReference type="EC" id="5.4.4.2"/>
    </reaction>
</comment>
<dbReference type="SUPFAM" id="SSF56322">
    <property type="entry name" value="ADC synthase"/>
    <property type="match status" value="1"/>
</dbReference>
<reference evidence="7 8" key="1">
    <citation type="submission" date="2024-09" db="EMBL/GenBank/DDBJ databases">
        <authorList>
            <person name="Sun Q."/>
            <person name="Mori K."/>
        </authorList>
    </citation>
    <scope>NUCLEOTIDE SEQUENCE [LARGE SCALE GENOMIC DNA]</scope>
    <source>
        <strain evidence="7 8">CECT 7955</strain>
    </source>
</reference>
<dbReference type="InterPro" id="IPR015890">
    <property type="entry name" value="Chorismate_C"/>
</dbReference>
<evidence type="ECO:0000256" key="2">
    <source>
        <dbReference type="ARBA" id="ARBA00005297"/>
    </source>
</evidence>
<dbReference type="RefSeq" id="WP_236455942.1">
    <property type="nucleotide sequence ID" value="NZ_CBCSGE010000003.1"/>
</dbReference>
<evidence type="ECO:0000313" key="7">
    <source>
        <dbReference type="EMBL" id="MFB9097934.1"/>
    </source>
</evidence>
<dbReference type="Pfam" id="PF00425">
    <property type="entry name" value="Chorismate_bind"/>
    <property type="match status" value="1"/>
</dbReference>
<organism evidence="7 8">
    <name type="scientific">Flavobacterium jumunjinense</name>
    <dbReference type="NCBI Taxonomy" id="998845"/>
    <lineage>
        <taxon>Bacteria</taxon>
        <taxon>Pseudomonadati</taxon>
        <taxon>Bacteroidota</taxon>
        <taxon>Flavobacteriia</taxon>
        <taxon>Flavobacteriales</taxon>
        <taxon>Flavobacteriaceae</taxon>
        <taxon>Flavobacterium</taxon>
    </lineage>
</organism>
<proteinExistence type="inferred from homology"/>
<gene>
    <name evidence="7" type="ORF">ACFFVF_15565</name>
</gene>
<evidence type="ECO:0000256" key="4">
    <source>
        <dbReference type="ARBA" id="ARBA00023235"/>
    </source>
</evidence>
<dbReference type="Gene3D" id="3.60.120.10">
    <property type="entry name" value="Anthranilate synthase"/>
    <property type="match status" value="1"/>
</dbReference>
<protein>
    <recommendedName>
        <fullName evidence="3">isochorismate synthase</fullName>
        <ecNumber evidence="3">5.4.4.2</ecNumber>
    </recommendedName>
    <alternativeName>
        <fullName evidence="5">Isochorismate mutase</fullName>
    </alternativeName>
</protein>